<feature type="domain" description="BED-type" evidence="6">
    <location>
        <begin position="217"/>
        <end position="274"/>
    </location>
</feature>
<feature type="region of interest" description="Disordered" evidence="5">
    <location>
        <begin position="29"/>
        <end position="58"/>
    </location>
</feature>
<sequence length="366" mass="41545">MWKRTCLKIILDAIGHFPTPYDAARVVRRTRKSDDEEQALGEKEKADQRRREERRGGHDGKEIEICTAGLEFESERVPLVKVWDNRRNSGTKRRRFCPGRIPDRSGRSAKFRPNAPVLYRLSRSGELPVEIGELKELRLLDVSDCRSLIRIPVNLIGRLKKLEELLIGDDSFKGWGDVGCDSKGGTNASLKELNSLLNYMAENSSSCGTSMYSAPTKSDDPAWAHGQVVPGVKNASICIYCNKRINGGGVTRLKYHLAGIKGEVEACKKVPPEVKWQMKQMVDEMTMEKERRKRLRTDIGSSQSASNDEEIAEGDAANPRSTVERQCKEQVHLEEGFLYLLHELPRVPNLVLEVQWLLKRWNTMQE</sequence>
<accession>A0A6N2L2P9</accession>
<dbReference type="AlphaFoldDB" id="A0A6N2L2P9"/>
<keyword evidence="3" id="KW-0862">Zinc</keyword>
<evidence type="ECO:0000313" key="7">
    <source>
        <dbReference type="EMBL" id="VFU34581.1"/>
    </source>
</evidence>
<dbReference type="Pfam" id="PF02892">
    <property type="entry name" value="zf-BED"/>
    <property type="match status" value="1"/>
</dbReference>
<name>A0A6N2L2P9_SALVM</name>
<gene>
    <name evidence="7" type="ORF">SVIM_LOCUS166364</name>
</gene>
<evidence type="ECO:0000256" key="2">
    <source>
        <dbReference type="ARBA" id="ARBA00022771"/>
    </source>
</evidence>
<dbReference type="PROSITE" id="PS50808">
    <property type="entry name" value="ZF_BED"/>
    <property type="match status" value="1"/>
</dbReference>
<evidence type="ECO:0000256" key="4">
    <source>
        <dbReference type="PROSITE-ProRule" id="PRU00027"/>
    </source>
</evidence>
<evidence type="ECO:0000256" key="5">
    <source>
        <dbReference type="SAM" id="MobiDB-lite"/>
    </source>
</evidence>
<evidence type="ECO:0000259" key="6">
    <source>
        <dbReference type="PROSITE" id="PS50808"/>
    </source>
</evidence>
<dbReference type="InterPro" id="IPR003656">
    <property type="entry name" value="Znf_BED"/>
</dbReference>
<evidence type="ECO:0000256" key="1">
    <source>
        <dbReference type="ARBA" id="ARBA00022723"/>
    </source>
</evidence>
<keyword evidence="2 4" id="KW-0863">Zinc-finger</keyword>
<dbReference type="PANTHER" id="PTHR46951:SF2">
    <property type="entry name" value="BED-TYPE DOMAIN-CONTAINING PROTEIN"/>
    <property type="match status" value="1"/>
</dbReference>
<keyword evidence="1" id="KW-0479">Metal-binding</keyword>
<dbReference type="SUPFAM" id="SSF52058">
    <property type="entry name" value="L domain-like"/>
    <property type="match status" value="1"/>
</dbReference>
<protein>
    <recommendedName>
        <fullName evidence="6">BED-type domain-containing protein</fullName>
    </recommendedName>
</protein>
<dbReference type="GO" id="GO:0008270">
    <property type="term" value="F:zinc ion binding"/>
    <property type="evidence" value="ECO:0007669"/>
    <property type="project" value="UniProtKB-KW"/>
</dbReference>
<feature type="region of interest" description="Disordered" evidence="5">
    <location>
        <begin position="289"/>
        <end position="323"/>
    </location>
</feature>
<proteinExistence type="predicted"/>
<organism evidence="7">
    <name type="scientific">Salix viminalis</name>
    <name type="common">Common osier</name>
    <name type="synonym">Basket willow</name>
    <dbReference type="NCBI Taxonomy" id="40686"/>
    <lineage>
        <taxon>Eukaryota</taxon>
        <taxon>Viridiplantae</taxon>
        <taxon>Streptophyta</taxon>
        <taxon>Embryophyta</taxon>
        <taxon>Tracheophyta</taxon>
        <taxon>Spermatophyta</taxon>
        <taxon>Magnoliopsida</taxon>
        <taxon>eudicotyledons</taxon>
        <taxon>Gunneridae</taxon>
        <taxon>Pentapetalae</taxon>
        <taxon>rosids</taxon>
        <taxon>fabids</taxon>
        <taxon>Malpighiales</taxon>
        <taxon>Salicaceae</taxon>
        <taxon>Saliceae</taxon>
        <taxon>Salix</taxon>
    </lineage>
</organism>
<dbReference type="PANTHER" id="PTHR46951">
    <property type="entry name" value="BED-TYPE DOMAIN-CONTAINING PROTEIN"/>
    <property type="match status" value="1"/>
</dbReference>
<reference evidence="7" key="1">
    <citation type="submission" date="2019-03" db="EMBL/GenBank/DDBJ databases">
        <authorList>
            <person name="Mank J."/>
            <person name="Almeida P."/>
        </authorList>
    </citation>
    <scope>NUCLEOTIDE SEQUENCE</scope>
    <source>
        <strain evidence="7">78183</strain>
    </source>
</reference>
<evidence type="ECO:0000256" key="3">
    <source>
        <dbReference type="ARBA" id="ARBA00022833"/>
    </source>
</evidence>
<dbReference type="GO" id="GO:0003677">
    <property type="term" value="F:DNA binding"/>
    <property type="evidence" value="ECO:0007669"/>
    <property type="project" value="InterPro"/>
</dbReference>
<dbReference type="InterPro" id="IPR032675">
    <property type="entry name" value="LRR_dom_sf"/>
</dbReference>
<feature type="compositionally biased region" description="Basic and acidic residues" evidence="5">
    <location>
        <begin position="40"/>
        <end position="58"/>
    </location>
</feature>
<dbReference type="EMBL" id="CAADRP010001013">
    <property type="protein sequence ID" value="VFU34581.1"/>
    <property type="molecule type" value="Genomic_DNA"/>
</dbReference>
<dbReference type="Gene3D" id="3.80.10.10">
    <property type="entry name" value="Ribonuclease Inhibitor"/>
    <property type="match status" value="1"/>
</dbReference>